<protein>
    <recommendedName>
        <fullName evidence="1">DUF7402 domain-containing protein</fullName>
    </recommendedName>
</protein>
<comment type="caution">
    <text evidence="2">The sequence shown here is derived from an EMBL/GenBank/DDBJ whole genome shotgun (WGS) entry which is preliminary data.</text>
</comment>
<proteinExistence type="predicted"/>
<name>A0AAD9K4C6_9ANNE</name>
<dbReference type="Pfam" id="PF24135">
    <property type="entry name" value="DUF7402"/>
    <property type="match status" value="1"/>
</dbReference>
<keyword evidence="3" id="KW-1185">Reference proteome</keyword>
<evidence type="ECO:0000313" key="3">
    <source>
        <dbReference type="Proteomes" id="UP001208570"/>
    </source>
</evidence>
<sequence length="172" mass="19155">MKVTSEYLSALESNFGGKYFFRIPVVQRRLNVASINEGATCETSSDYNKNYGCRNALDGQKTTNSPEWATFRQDVGAWINISLSAARLVTNINLYRRSNNRKEDASRVNVYFSNGGIEGIETPFCSSENGNNILAELDIDPVITDYVITVIADACQETVNVGFREVEIYALV</sequence>
<dbReference type="InterPro" id="IPR055826">
    <property type="entry name" value="DUF7402"/>
</dbReference>
<reference evidence="2" key="1">
    <citation type="journal article" date="2023" name="Mol. Biol. Evol.">
        <title>Third-Generation Sequencing Reveals the Adaptive Role of the Epigenome in Three Deep-Sea Polychaetes.</title>
        <authorList>
            <person name="Perez M."/>
            <person name="Aroh O."/>
            <person name="Sun Y."/>
            <person name="Lan Y."/>
            <person name="Juniper S.K."/>
            <person name="Young C.R."/>
            <person name="Angers B."/>
            <person name="Qian P.Y."/>
        </authorList>
    </citation>
    <scope>NUCLEOTIDE SEQUENCE</scope>
    <source>
        <strain evidence="2">P08H-3</strain>
    </source>
</reference>
<organism evidence="2 3">
    <name type="scientific">Paralvinella palmiformis</name>
    <dbReference type="NCBI Taxonomy" id="53620"/>
    <lineage>
        <taxon>Eukaryota</taxon>
        <taxon>Metazoa</taxon>
        <taxon>Spiralia</taxon>
        <taxon>Lophotrochozoa</taxon>
        <taxon>Annelida</taxon>
        <taxon>Polychaeta</taxon>
        <taxon>Sedentaria</taxon>
        <taxon>Canalipalpata</taxon>
        <taxon>Terebellida</taxon>
        <taxon>Terebelliformia</taxon>
        <taxon>Alvinellidae</taxon>
        <taxon>Paralvinella</taxon>
    </lineage>
</organism>
<dbReference type="SUPFAM" id="SSF49785">
    <property type="entry name" value="Galactose-binding domain-like"/>
    <property type="match status" value="1"/>
</dbReference>
<dbReference type="InterPro" id="IPR008979">
    <property type="entry name" value="Galactose-bd-like_sf"/>
</dbReference>
<dbReference type="EMBL" id="JAODUP010000060">
    <property type="protein sequence ID" value="KAK2164686.1"/>
    <property type="molecule type" value="Genomic_DNA"/>
</dbReference>
<dbReference type="AlphaFoldDB" id="A0AAD9K4C6"/>
<gene>
    <name evidence="2" type="ORF">LSH36_60g02034</name>
</gene>
<evidence type="ECO:0000259" key="1">
    <source>
        <dbReference type="Pfam" id="PF24135"/>
    </source>
</evidence>
<accession>A0AAD9K4C6</accession>
<feature type="domain" description="DUF7402" evidence="1">
    <location>
        <begin position="38"/>
        <end position="169"/>
    </location>
</feature>
<dbReference type="Gene3D" id="2.60.120.260">
    <property type="entry name" value="Galactose-binding domain-like"/>
    <property type="match status" value="1"/>
</dbReference>
<evidence type="ECO:0000313" key="2">
    <source>
        <dbReference type="EMBL" id="KAK2164686.1"/>
    </source>
</evidence>
<dbReference type="Proteomes" id="UP001208570">
    <property type="component" value="Unassembled WGS sequence"/>
</dbReference>